<evidence type="ECO:0000256" key="7">
    <source>
        <dbReference type="SAM" id="Phobius"/>
    </source>
</evidence>
<dbReference type="PROSITE" id="PS50025">
    <property type="entry name" value="LAM_G_DOMAIN"/>
    <property type="match status" value="2"/>
</dbReference>
<proteinExistence type="predicted"/>
<keyword evidence="1 8" id="KW-0732">Signal</keyword>
<keyword evidence="2" id="KW-0677">Repeat</keyword>
<evidence type="ECO:0000313" key="10">
    <source>
        <dbReference type="EMBL" id="KAL2092406.1"/>
    </source>
</evidence>
<dbReference type="Pfam" id="PF02210">
    <property type="entry name" value="Laminin_G_2"/>
    <property type="match status" value="2"/>
</dbReference>
<feature type="signal peptide" evidence="8">
    <location>
        <begin position="1"/>
        <end position="21"/>
    </location>
</feature>
<evidence type="ECO:0000256" key="3">
    <source>
        <dbReference type="ARBA" id="ARBA00023180"/>
    </source>
</evidence>
<reference evidence="10 11" key="1">
    <citation type="submission" date="2024-09" db="EMBL/GenBank/DDBJ databases">
        <title>A chromosome-level genome assembly of Gray's grenadier anchovy, Coilia grayii.</title>
        <authorList>
            <person name="Fu Z."/>
        </authorList>
    </citation>
    <scope>NUCLEOTIDE SEQUENCE [LARGE SCALE GENOMIC DNA]</scope>
    <source>
        <strain evidence="10">G4</strain>
        <tissue evidence="10">Muscle</tissue>
    </source>
</reference>
<feature type="region of interest" description="Disordered" evidence="6">
    <location>
        <begin position="2304"/>
        <end position="2349"/>
    </location>
</feature>
<evidence type="ECO:0000256" key="2">
    <source>
        <dbReference type="ARBA" id="ARBA00022737"/>
    </source>
</evidence>
<feature type="region of interest" description="Disordered" evidence="6">
    <location>
        <begin position="2181"/>
        <end position="2257"/>
    </location>
</feature>
<feature type="repeat" description="CSPG" evidence="5">
    <location>
        <begin position="1946"/>
        <end position="2034"/>
    </location>
</feature>
<dbReference type="InterPro" id="IPR001791">
    <property type="entry name" value="Laminin_G"/>
</dbReference>
<feature type="repeat" description="CSPG" evidence="5">
    <location>
        <begin position="1240"/>
        <end position="1339"/>
    </location>
</feature>
<dbReference type="InterPro" id="IPR051561">
    <property type="entry name" value="FRAS1_ECM"/>
</dbReference>
<protein>
    <recommendedName>
        <fullName evidence="9">Laminin G domain-containing protein</fullName>
    </recommendedName>
</protein>
<feature type="repeat" description="CSPG" evidence="5">
    <location>
        <begin position="424"/>
        <end position="519"/>
    </location>
</feature>
<evidence type="ECO:0000256" key="5">
    <source>
        <dbReference type="PROSITE-ProRule" id="PRU01201"/>
    </source>
</evidence>
<keyword evidence="7" id="KW-0812">Transmembrane</keyword>
<feature type="compositionally biased region" description="Polar residues" evidence="6">
    <location>
        <begin position="2202"/>
        <end position="2219"/>
    </location>
</feature>
<feature type="repeat" description="CSPG" evidence="5">
    <location>
        <begin position="1579"/>
        <end position="1679"/>
    </location>
</feature>
<feature type="domain" description="Laminin G" evidence="9">
    <location>
        <begin position="19"/>
        <end position="194"/>
    </location>
</feature>
<feature type="repeat" description="CSPG" evidence="5">
    <location>
        <begin position="550"/>
        <end position="643"/>
    </location>
</feature>
<name>A0ABD1JZV5_9TELE</name>
<dbReference type="EMBL" id="JBHFQA010000010">
    <property type="protein sequence ID" value="KAL2092406.1"/>
    <property type="molecule type" value="Genomic_DNA"/>
</dbReference>
<feature type="compositionally biased region" description="Polar residues" evidence="6">
    <location>
        <begin position="2230"/>
        <end position="2241"/>
    </location>
</feature>
<feature type="repeat" description="CSPG" evidence="5">
    <location>
        <begin position="1837"/>
        <end position="1929"/>
    </location>
</feature>
<keyword evidence="7" id="KW-0472">Membrane</keyword>
<keyword evidence="3" id="KW-0325">Glycoprotein</keyword>
<dbReference type="PROSITE" id="PS51854">
    <property type="entry name" value="CSPG"/>
    <property type="match status" value="12"/>
</dbReference>
<evidence type="ECO:0000313" key="11">
    <source>
        <dbReference type="Proteomes" id="UP001591681"/>
    </source>
</evidence>
<dbReference type="SMART" id="SM00282">
    <property type="entry name" value="LamG"/>
    <property type="match status" value="2"/>
</dbReference>
<comment type="caution">
    <text evidence="10">The sequence shown here is derived from an EMBL/GenBank/DDBJ whole genome shotgun (WGS) entry which is preliminary data.</text>
</comment>
<keyword evidence="7" id="KW-1133">Transmembrane helix</keyword>
<feature type="repeat" description="CSPG" evidence="5">
    <location>
        <begin position="892"/>
        <end position="986"/>
    </location>
</feature>
<dbReference type="Gene3D" id="2.60.120.200">
    <property type="match status" value="2"/>
</dbReference>
<evidence type="ECO:0000256" key="1">
    <source>
        <dbReference type="ARBA" id="ARBA00022729"/>
    </source>
</evidence>
<feature type="compositionally biased region" description="Polar residues" evidence="6">
    <location>
        <begin position="2181"/>
        <end position="2194"/>
    </location>
</feature>
<feature type="transmembrane region" description="Helical" evidence="7">
    <location>
        <begin position="2276"/>
        <end position="2299"/>
    </location>
</feature>
<feature type="repeat" description="CSPG" evidence="5">
    <location>
        <begin position="660"/>
        <end position="758"/>
    </location>
</feature>
<evidence type="ECO:0000256" key="4">
    <source>
        <dbReference type="PROSITE-ProRule" id="PRU00122"/>
    </source>
</evidence>
<evidence type="ECO:0000256" key="6">
    <source>
        <dbReference type="SAM" id="MobiDB-lite"/>
    </source>
</evidence>
<evidence type="ECO:0000259" key="9">
    <source>
        <dbReference type="PROSITE" id="PS50025"/>
    </source>
</evidence>
<sequence>MKTNTVFLLTLVWFMIGLTNGASFYGDGFVQLRAVEASSRNILHVRFRTSSSSGLLFLAAGQADYLTVELHAGRLQVRLDLGAGERVLLSDKGTQLNDLAWHSLELLHERYNVTLTVDNHSHTSMKMPRSDPELNIQDGFFVGGSGGLDKLYLPGDLTGFRGCLDEVLFNEHNLLSSLRSYSGLKNVHEVSLGCSPQFLASEDDPISFFSSRAYMSLPPWTSQQEWMFECSLHTSAGDGIVLYSSARQGDFVALEIREGLLVAVMGRGGSQTELRSLSFVNDKKWHYIKLFFTAKSLQLAVDEETVKSSITARSKSFQPKGPMFVGGVDDSTRVEVRKVGLVSVSGKRVRSGSFKGCLRDIKVNKAAVGLPQAFVTKDISVGCEPEREPEPTTTASPTTLLASFTHTPPVHMSTLAKGLVKKYGHNFLLLRDLVVPEGGRGSLESKHIKVNLDFKKLGIRQSQITFRIEEQPVHGQLRLDVDEEQEENTFGMLDLWHGRVMYIHGGAEDPHDFFMFSVFSSSRKEVPAYLKGNKLHRFNITVTPTNDAPELSLPEGNLFSLLENSKKPLTTEVLRATDIDSNTTDLVYSVLGNLNADAGFLENEDNAGQVVTSFPHDALEQGKINYVHTGVKNSRIVLRVSDGEKVSNTVVLRVLAVPLEYKIANNTGVKVTQGEMVLIGSRQLAVQTNAVKQMVDIRYDVTEQPRFGELQRLHSSGEWKHTSSFSQRLLEKERLRYVSTFREIQPEDVGDQFKCTVTVATRATEELVFPIQVKWIRYYIVRNERLEMEKMRRVLIDSEHLYVEGQGMTIPEDKLSFRILSPPAKGKLLLNNVMLVQNSTFSQTNVTDGKVEYQLVDRPHEDTSDSFTFHIFTKHSHTASHNFTLGIMADVNNIFMKNEGLSLLEGESKLITKDELFAETLSTKEMYYTVKKGPRHGRLTRINTSNSTSDNSNIVSFSNEDILGERVIYIHDDSETTHDSFTFVASTSLTPEPSSSEEDDYVMPKEGSFNISIQLVNDEKPVRVVDKVFHVVRDGQKLLTLDDLCFHDADSDFSDGQLVYTRRGIPMGELVMANDTSRRLHQFRQEDLEMKRVLFMHRGISHGRFVLFVSDGKHYVSTLLDVSAHDPYLRVGNNTGLLVQRGHERALNTTAFSVLTNLDIQGDDEVTFVVSEPPKHGGLFWNRTRVTVFTQAELKQGLVAYRHDNSKNMADSFAIKVKAKDLILDATVKVKVYLESHQRPPVILKNKPVLVEEGKPVKIEKSTLEVSHEDNLPSEIVFTITAAPSHGYLRRFVEGDERYVGTAENPVGTFMQEDINEGNLQYVHLGDGHLDDSLTLQASNGITEVSNITVAVDVIPSLIPLQVANFTLKEGASKALTEQVLQVNNRHYEGLNFQYSVSDGPLHGHIEHTRFPGTKLTSFTRREVEQEFIYYVHDGSETLDDSFTVTANDTDLRKHSAPHALFVQVTPVNDQPPVVTANRVLRVWVGSVTEITTNDLNAADEDTPAEELVFMVTQPSNGHLALKSAPIRPLMNFTQTHIQQGQLLFVHSGAMAGGFNFQVNDGVNFAPRQIFSIMARALVISLDKNGPLKVFPGSTMAISREDLLAVTNDKSGMANRTIVYRVTSPPRLGKLVSLQADNSTEDISSFTQAMVDEGVVLYEQTSVDSVGWTALDTLSFTVSSPPTTLEAQTFNIDISYENVGRGRTSLLLKNTGAVVTEGDKVVIDKSKLDGSNLITRRPESQRQSYEVWYQVSTLPQHGFIVVGERNLTKEKPNFSQFILNKYGITYHHDNSESTSDRFVFDAFLNLKSKPAQRPLDDDEVVQESFNITVIPVNDQPPVLKTKAPSLRVVQGDMAVLGPNNLNVVDLDNPPEEIRYTVISQPNNGFLALKGNLNESVQGFTQAQINGGQLYFVQDGSPSSGVFYFSVTDGHHRPVYKLFNLDVTEIAVSLVNNTQVLMEQGDTTAVITSAHLAAETNGKNTTMRYRVTGQPRHGKLLLDDILSSSFSQEDLEAERLVYHMLEFTSATDSFEFSVFTSEANLTGQVVNISVLPRVRFAERMQVPNGVQFKLKTRFLNATQLALVSGSDPVFEILAHPKCGKVVRASKHGKRASPLQSFTSRDLEQEKVAIDVKANLTGIQELNDSLVFVLKAEDVPPVRGELLFTVVPYDTSLMLLTTVSPVHTTQWSPPNKTSSAAGPGLALSFSTTAPANTATKHQSTRLLPKNRGRNRWGNQDGTDSAAASTVPRPLPEKPDVAPVMRNTPVRVESVPQKSSNPLLVILPVLACLLLIVILLVLVLYLRKKKRQQKQKKPPKRGDGTSLSAFPCPPSPTTQSERSPAIPTVTVTPLSPSCPGSPMLDRPHGASDASLPLCSWGGVEADAEQLCRATTPALQRNQYWV</sequence>
<dbReference type="PANTHER" id="PTHR45739:SF12">
    <property type="entry name" value="CHONDROITIN SULFATE PROTEOGLYCAN 4-LIKE ISOFORM X2"/>
    <property type="match status" value="1"/>
</dbReference>
<dbReference type="CDD" id="cd00110">
    <property type="entry name" value="LamG"/>
    <property type="match status" value="2"/>
</dbReference>
<dbReference type="PANTHER" id="PTHR45739">
    <property type="entry name" value="MATRIX PROTEIN, PUTATIVE-RELATED"/>
    <property type="match status" value="1"/>
</dbReference>
<dbReference type="Proteomes" id="UP001591681">
    <property type="component" value="Unassembled WGS sequence"/>
</dbReference>
<evidence type="ECO:0000256" key="8">
    <source>
        <dbReference type="SAM" id="SignalP"/>
    </source>
</evidence>
<feature type="repeat" description="CSPG" evidence="5">
    <location>
        <begin position="1128"/>
        <end position="1218"/>
    </location>
</feature>
<accession>A0ABD1JZV5</accession>
<keyword evidence="11" id="KW-1185">Reference proteome</keyword>
<dbReference type="InterPro" id="IPR039005">
    <property type="entry name" value="CSPG_rpt"/>
</dbReference>
<feature type="chain" id="PRO_5044754661" description="Laminin G domain-containing protein" evidence="8">
    <location>
        <begin position="22"/>
        <end position="2398"/>
    </location>
</feature>
<dbReference type="Pfam" id="PF16184">
    <property type="entry name" value="Cadherin_3"/>
    <property type="match status" value="14"/>
</dbReference>
<feature type="repeat" description="CSPG" evidence="5">
    <location>
        <begin position="1472"/>
        <end position="1562"/>
    </location>
</feature>
<feature type="domain" description="Laminin G" evidence="9">
    <location>
        <begin position="204"/>
        <end position="383"/>
    </location>
</feature>
<feature type="repeat" description="CSPG" evidence="5">
    <location>
        <begin position="1704"/>
        <end position="1803"/>
    </location>
</feature>
<organism evidence="10 11">
    <name type="scientific">Coilia grayii</name>
    <name type="common">Gray's grenadier anchovy</name>
    <dbReference type="NCBI Taxonomy" id="363190"/>
    <lineage>
        <taxon>Eukaryota</taxon>
        <taxon>Metazoa</taxon>
        <taxon>Chordata</taxon>
        <taxon>Craniata</taxon>
        <taxon>Vertebrata</taxon>
        <taxon>Euteleostomi</taxon>
        <taxon>Actinopterygii</taxon>
        <taxon>Neopterygii</taxon>
        <taxon>Teleostei</taxon>
        <taxon>Clupei</taxon>
        <taxon>Clupeiformes</taxon>
        <taxon>Clupeoidei</taxon>
        <taxon>Engraulidae</taxon>
        <taxon>Coilinae</taxon>
        <taxon>Coilia</taxon>
    </lineage>
</organism>
<dbReference type="SUPFAM" id="SSF49899">
    <property type="entry name" value="Concanavalin A-like lectins/glucanases"/>
    <property type="match status" value="2"/>
</dbReference>
<comment type="caution">
    <text evidence="4">Lacks conserved residue(s) required for the propagation of feature annotation.</text>
</comment>
<gene>
    <name evidence="10" type="ORF">ACEWY4_012204</name>
</gene>
<feature type="repeat" description="CSPG" evidence="5">
    <location>
        <begin position="1357"/>
        <end position="1448"/>
    </location>
</feature>
<dbReference type="InterPro" id="IPR013320">
    <property type="entry name" value="ConA-like_dom_sf"/>
</dbReference>